<reference evidence="1" key="1">
    <citation type="submission" date="2023-08" db="EMBL/GenBank/DDBJ databases">
        <authorList>
            <person name="Kang J.-H."/>
            <person name="Jung C.R."/>
            <person name="Kil E.-J."/>
        </authorList>
    </citation>
    <scope>NUCLEOTIDE SEQUENCE</scope>
    <source>
        <strain evidence="1">CnV2BHA</strain>
    </source>
</reference>
<name>A0AA96PRL5_9RHAB</name>
<evidence type="ECO:0000313" key="1">
    <source>
        <dbReference type="EMBL" id="WNV48294.1"/>
    </source>
</evidence>
<protein>
    <submittedName>
        <fullName evidence="1">Phosphoprotein</fullName>
    </submittedName>
</protein>
<dbReference type="EMBL" id="OR475311">
    <property type="protein sequence ID" value="WNV48294.1"/>
    <property type="molecule type" value="Viral_cRNA"/>
</dbReference>
<sequence>MSNVNKDEFKGVYTPAGEIDYLSMANDDLETVDDIPDKSVQVPTNSDQASDLGKPVSVGDVKKTLENLRVYATAHGAIVDSNMESLFKHYCITEMMDARDVELWIRGYVYSTGSQVGPRITEVTETLKNEVRSLQRTNATLLETIKLLASQAVAVEKEIASVTVNIKSDITAALKSVLEGQAKIYEKNKPVGAVKKLNLSPPDLVPIIEPKKIPETLKAGAPTDPSTSNFSDKSQFMKMRAVMRKVGVDDAILEYLADEDLAVVYPEEDLQEYMNHLDDPDVQQIFREEITKNIEERILS</sequence>
<proteinExistence type="predicted"/>
<organism evidence="1">
    <name type="scientific">Cnidium virus 2</name>
    <dbReference type="NCBI Taxonomy" id="3057102"/>
    <lineage>
        <taxon>Viruses</taxon>
        <taxon>Riboviria</taxon>
        <taxon>Orthornavirae</taxon>
        <taxon>Negarnaviricota</taxon>
        <taxon>Haploviricotina</taxon>
        <taxon>Monjiviricetes</taxon>
        <taxon>Mononegavirales</taxon>
        <taxon>Rhabdoviridae</taxon>
        <taxon>Betarhabdovirinae</taxon>
        <taxon>Alphacytorhabdovirus</taxon>
        <taxon>Alphacytorhabdovirus cnidii</taxon>
    </lineage>
</organism>
<accession>A0AA96PRL5</accession>